<sequence>MPELRTRPRDADPLEALFAPLRTPAEPEPERIDAIRWAARADARPAIASARSSATWRPRAAVAVGAAVLVAGGAVVAIDRGRPGTFVDEADAAAVLRAAADASRDAVAGDGWRYGPVTEVSRTTIEGRRCADCPVETATLETRSTESIWTGPGGDAYRAEDAGARRAIENEPLLRAVGALDGPTAAQREVRRRGVHVRSAGGDDPRYGRTLFWLPGGIGDPEAVPQDPGDVVGWVRERLARDLAADDALRAARPDPAPVVRRGEPLPDRDRTAVPSEPAVDDALMALAVSPQLDGPQRAAALEALADRDAAEVVPVPAPFAAPDRIAIRLGNADHGGAVTTATTATAAEEPAPADAPSGVTLVFDRGTRRPVARITSVADGLGRLSYRRGRPTVRERSVSVETQFVAPVAVAAPGLDAQGRRLLDPATAEELHRDGSSVRWRTAQERVAATRRR</sequence>
<keyword evidence="2" id="KW-0472">Membrane</keyword>
<proteinExistence type="predicted"/>
<keyword evidence="2" id="KW-1133">Transmembrane helix</keyword>
<evidence type="ECO:0000313" key="4">
    <source>
        <dbReference type="Proteomes" id="UP001277761"/>
    </source>
</evidence>
<evidence type="ECO:0008006" key="5">
    <source>
        <dbReference type="Google" id="ProtNLM"/>
    </source>
</evidence>
<protein>
    <recommendedName>
        <fullName evidence="5">CU044_5270 family protein</fullName>
    </recommendedName>
</protein>
<evidence type="ECO:0000313" key="3">
    <source>
        <dbReference type="EMBL" id="MDX8153167.1"/>
    </source>
</evidence>
<accession>A0ABU4VPA7</accession>
<dbReference type="Proteomes" id="UP001277761">
    <property type="component" value="Unassembled WGS sequence"/>
</dbReference>
<organism evidence="3 4">
    <name type="scientific">Patulibacter brassicae</name>
    <dbReference type="NCBI Taxonomy" id="1705717"/>
    <lineage>
        <taxon>Bacteria</taxon>
        <taxon>Bacillati</taxon>
        <taxon>Actinomycetota</taxon>
        <taxon>Thermoleophilia</taxon>
        <taxon>Solirubrobacterales</taxon>
        <taxon>Patulibacteraceae</taxon>
        <taxon>Patulibacter</taxon>
    </lineage>
</organism>
<feature type="region of interest" description="Disordered" evidence="1">
    <location>
        <begin position="429"/>
        <end position="454"/>
    </location>
</feature>
<reference evidence="3 4" key="1">
    <citation type="submission" date="2023-11" db="EMBL/GenBank/DDBJ databases">
        <authorList>
            <person name="Xu M."/>
            <person name="Jiang T."/>
        </authorList>
    </citation>
    <scope>NUCLEOTIDE SEQUENCE [LARGE SCALE GENOMIC DNA]</scope>
    <source>
        <strain evidence="3 4">SD</strain>
    </source>
</reference>
<feature type="transmembrane region" description="Helical" evidence="2">
    <location>
        <begin position="60"/>
        <end position="78"/>
    </location>
</feature>
<evidence type="ECO:0000256" key="2">
    <source>
        <dbReference type="SAM" id="Phobius"/>
    </source>
</evidence>
<keyword evidence="2" id="KW-0812">Transmembrane</keyword>
<dbReference type="RefSeq" id="WP_319955318.1">
    <property type="nucleotide sequence ID" value="NZ_JAXAVX010000011.1"/>
</dbReference>
<comment type="caution">
    <text evidence="3">The sequence shown here is derived from an EMBL/GenBank/DDBJ whole genome shotgun (WGS) entry which is preliminary data.</text>
</comment>
<keyword evidence="4" id="KW-1185">Reference proteome</keyword>
<name>A0ABU4VPA7_9ACTN</name>
<evidence type="ECO:0000256" key="1">
    <source>
        <dbReference type="SAM" id="MobiDB-lite"/>
    </source>
</evidence>
<gene>
    <name evidence="3" type="ORF">SK069_16335</name>
</gene>
<dbReference type="EMBL" id="JAXAVX010000011">
    <property type="protein sequence ID" value="MDX8153167.1"/>
    <property type="molecule type" value="Genomic_DNA"/>
</dbReference>